<feature type="domain" description="BTB" evidence="1">
    <location>
        <begin position="61"/>
        <end position="123"/>
    </location>
</feature>
<dbReference type="Gene3D" id="3.30.710.10">
    <property type="entry name" value="Potassium Channel Kv1.1, Chain A"/>
    <property type="match status" value="2"/>
</dbReference>
<proteinExistence type="predicted"/>
<feature type="domain" description="BTB" evidence="1">
    <location>
        <begin position="186"/>
        <end position="247"/>
    </location>
</feature>
<evidence type="ECO:0000259" key="1">
    <source>
        <dbReference type="PROSITE" id="PS50097"/>
    </source>
</evidence>
<sequence length="247" mass="27667">MTSKCLLSFRDRSIVLSFDAPWTRQELMEYFEYHDAFTGIAVATLNITMELEACLDSGHLTDVEFEVPSAVCPDVPERKFRAHKRLLALRSEVFGAMFFGNLAEGDIVNITDVHPQGFEVMLRSVIKPAENSGGAPELLITHDILVVLATFLRAPTSSVTQTPQSTLKLEQSKIELEASLDSGRLTDVEFKVRTDMFPNVGESNFRAHKLFLALRSEAFDAMFFEDLAEQGIVDVTDIHPDSYDIML</sequence>
<dbReference type="PANTHER" id="PTHR24413">
    <property type="entry name" value="SPECKLE-TYPE POZ PROTEIN"/>
    <property type="match status" value="1"/>
</dbReference>
<name>A0AAQ4E401_AMBAM</name>
<dbReference type="Pfam" id="PF00651">
    <property type="entry name" value="BTB"/>
    <property type="match status" value="2"/>
</dbReference>
<keyword evidence="3" id="KW-1185">Reference proteome</keyword>
<dbReference type="InterPro" id="IPR000210">
    <property type="entry name" value="BTB/POZ_dom"/>
</dbReference>
<dbReference type="InterPro" id="IPR011333">
    <property type="entry name" value="SKP1/BTB/POZ_sf"/>
</dbReference>
<dbReference type="AlphaFoldDB" id="A0AAQ4E401"/>
<feature type="non-terminal residue" evidence="2">
    <location>
        <position position="247"/>
    </location>
</feature>
<dbReference type="CDD" id="cd18186">
    <property type="entry name" value="BTB_POZ_ZBTB_KLHL-like"/>
    <property type="match status" value="1"/>
</dbReference>
<evidence type="ECO:0000313" key="2">
    <source>
        <dbReference type="EMBL" id="KAK8769352.1"/>
    </source>
</evidence>
<reference evidence="2 3" key="1">
    <citation type="journal article" date="2023" name="Arcadia Sci">
        <title>De novo assembly of a long-read Amblyomma americanum tick genome.</title>
        <authorList>
            <person name="Chou S."/>
            <person name="Poskanzer K.E."/>
            <person name="Rollins M."/>
            <person name="Thuy-Boun P.S."/>
        </authorList>
    </citation>
    <scope>NUCLEOTIDE SEQUENCE [LARGE SCALE GENOMIC DNA]</scope>
    <source>
        <strain evidence="2">F_SG_1</strain>
        <tissue evidence="2">Salivary glands</tissue>
    </source>
</reference>
<dbReference type="EMBL" id="JARKHS020022709">
    <property type="protein sequence ID" value="KAK8769352.1"/>
    <property type="molecule type" value="Genomic_DNA"/>
</dbReference>
<evidence type="ECO:0000313" key="3">
    <source>
        <dbReference type="Proteomes" id="UP001321473"/>
    </source>
</evidence>
<protein>
    <recommendedName>
        <fullName evidence="1">BTB domain-containing protein</fullName>
    </recommendedName>
</protein>
<dbReference type="SUPFAM" id="SSF54695">
    <property type="entry name" value="POZ domain"/>
    <property type="match status" value="2"/>
</dbReference>
<dbReference type="PROSITE" id="PS50097">
    <property type="entry name" value="BTB"/>
    <property type="match status" value="2"/>
</dbReference>
<dbReference type="Proteomes" id="UP001321473">
    <property type="component" value="Unassembled WGS sequence"/>
</dbReference>
<organism evidence="2 3">
    <name type="scientific">Amblyomma americanum</name>
    <name type="common">Lone star tick</name>
    <dbReference type="NCBI Taxonomy" id="6943"/>
    <lineage>
        <taxon>Eukaryota</taxon>
        <taxon>Metazoa</taxon>
        <taxon>Ecdysozoa</taxon>
        <taxon>Arthropoda</taxon>
        <taxon>Chelicerata</taxon>
        <taxon>Arachnida</taxon>
        <taxon>Acari</taxon>
        <taxon>Parasitiformes</taxon>
        <taxon>Ixodida</taxon>
        <taxon>Ixodoidea</taxon>
        <taxon>Ixodidae</taxon>
        <taxon>Amblyomminae</taxon>
        <taxon>Amblyomma</taxon>
    </lineage>
</organism>
<accession>A0AAQ4E401</accession>
<gene>
    <name evidence="2" type="ORF">V5799_014183</name>
</gene>
<comment type="caution">
    <text evidence="2">The sequence shown here is derived from an EMBL/GenBank/DDBJ whole genome shotgun (WGS) entry which is preliminary data.</text>
</comment>